<keyword evidence="8 12" id="KW-0812">Transmembrane</keyword>
<comment type="subcellular location">
    <subcellularLocation>
        <location evidence="2">Cell inner membrane</location>
        <topology evidence="2">Multi-pass membrane protein</topology>
    </subcellularLocation>
</comment>
<evidence type="ECO:0000256" key="9">
    <source>
        <dbReference type="ARBA" id="ARBA00022989"/>
    </source>
</evidence>
<evidence type="ECO:0000256" key="1">
    <source>
        <dbReference type="ARBA" id="ARBA00002265"/>
    </source>
</evidence>
<evidence type="ECO:0000256" key="7">
    <source>
        <dbReference type="ARBA" id="ARBA00022519"/>
    </source>
</evidence>
<dbReference type="STRING" id="1367852.SAMN05216516_104138"/>
<feature type="transmembrane region" description="Helical" evidence="12">
    <location>
        <begin position="367"/>
        <end position="390"/>
    </location>
</feature>
<dbReference type="Proteomes" id="UP000242222">
    <property type="component" value="Unassembled WGS sequence"/>
</dbReference>
<dbReference type="InterPro" id="IPR005495">
    <property type="entry name" value="LptG/LptF_permease"/>
</dbReference>
<dbReference type="PANTHER" id="PTHR33529:SF7">
    <property type="entry name" value="LIPOPOLYSACCHARIDE EXPORT SYSTEM PERMEASE PROTEIN LPTF"/>
    <property type="match status" value="1"/>
</dbReference>
<keyword evidence="9 12" id="KW-1133">Transmembrane helix</keyword>
<keyword evidence="6" id="KW-1003">Cell membrane</keyword>
<evidence type="ECO:0000256" key="4">
    <source>
        <dbReference type="ARBA" id="ARBA00014213"/>
    </source>
</evidence>
<dbReference type="GO" id="GO:0055085">
    <property type="term" value="P:transmembrane transport"/>
    <property type="evidence" value="ECO:0007669"/>
    <property type="project" value="InterPro"/>
</dbReference>
<comment type="function">
    <text evidence="1">Part of the ABC transporter complex LptBFG involved in the translocation of lipopolysaccharide (LPS) from the inner membrane to the outer membrane.</text>
</comment>
<feature type="transmembrane region" description="Helical" evidence="12">
    <location>
        <begin position="335"/>
        <end position="355"/>
    </location>
</feature>
<reference evidence="14" key="1">
    <citation type="submission" date="2016-10" db="EMBL/GenBank/DDBJ databases">
        <authorList>
            <person name="Varghese N."/>
            <person name="Submissions S."/>
        </authorList>
    </citation>
    <scope>NUCLEOTIDE SEQUENCE [LARGE SCALE GENOMIC DNA]</scope>
    <source>
        <strain evidence="14">N6PO6</strain>
    </source>
</reference>
<accession>A0A1I4XGP3</accession>
<keyword evidence="14" id="KW-1185">Reference proteome</keyword>
<dbReference type="InterPro" id="IPR030922">
    <property type="entry name" value="LptF"/>
</dbReference>
<sequence length="405" mass="45458">MRCHTIPAMTTAINKKKWLISDETSDFPAKRQVFTGVLSVIIIRYLVRETFKSQLAILFILLLIFFCQKLVRILGAAVDGDIPTDLVLTLLGLGVPQMAQLILPLSLFLAILMTFSRLYTESEITVMHACGLGKSVLIKAASVLMVITAIVAAINVAWLGPWSQRYQDEVTQNAKANPGAAALVAGQFKTTNDGKNVLFIERVKGNDFEHVFLAQLQPKGNARPSVVVADHGFMTQRPDGSQLVTLDKGTRFEGTAMLRDFRITDFQNYKAIIGHEAVPFDPNDAEQADFTALWHSAKPEFRSEFNWRLTLIFSVFVMALMVVPLSEVNPRQGRVISMLPAMLLYLIFFLLQSSIRSNSARDHLNPLYWMWGINLSYLALALILNGWNTVPMRRIRARFKRRGSV</sequence>
<evidence type="ECO:0000256" key="3">
    <source>
        <dbReference type="ARBA" id="ARBA00007725"/>
    </source>
</evidence>
<keyword evidence="10 12" id="KW-0472">Membrane</keyword>
<feature type="transmembrane region" description="Helical" evidence="12">
    <location>
        <begin position="56"/>
        <end position="78"/>
    </location>
</feature>
<comment type="similarity">
    <text evidence="3">Belongs to the LptF/LptG family.</text>
</comment>
<proteinExistence type="inferred from homology"/>
<keyword evidence="7" id="KW-0997">Cell inner membrane</keyword>
<evidence type="ECO:0000256" key="12">
    <source>
        <dbReference type="SAM" id="Phobius"/>
    </source>
</evidence>
<evidence type="ECO:0000256" key="5">
    <source>
        <dbReference type="ARBA" id="ARBA00022448"/>
    </source>
</evidence>
<evidence type="ECO:0000313" key="14">
    <source>
        <dbReference type="Proteomes" id="UP000242222"/>
    </source>
</evidence>
<feature type="transmembrane region" description="Helical" evidence="12">
    <location>
        <begin position="98"/>
        <end position="115"/>
    </location>
</feature>
<evidence type="ECO:0000256" key="2">
    <source>
        <dbReference type="ARBA" id="ARBA00004429"/>
    </source>
</evidence>
<dbReference type="GO" id="GO:0043190">
    <property type="term" value="C:ATP-binding cassette (ABC) transporter complex"/>
    <property type="evidence" value="ECO:0007669"/>
    <property type="project" value="InterPro"/>
</dbReference>
<organism evidence="13 14">
    <name type="scientific">Izhakiella capsodis</name>
    <dbReference type="NCBI Taxonomy" id="1367852"/>
    <lineage>
        <taxon>Bacteria</taxon>
        <taxon>Pseudomonadati</taxon>
        <taxon>Pseudomonadota</taxon>
        <taxon>Gammaproteobacteria</taxon>
        <taxon>Enterobacterales</taxon>
        <taxon>Erwiniaceae</taxon>
        <taxon>Izhakiella</taxon>
    </lineage>
</organism>
<dbReference type="NCBIfam" id="TIGR04407">
    <property type="entry name" value="LptF_YjgP"/>
    <property type="match status" value="1"/>
</dbReference>
<dbReference type="EMBL" id="FOVC01000004">
    <property type="protein sequence ID" value="SFN25081.1"/>
    <property type="molecule type" value="Genomic_DNA"/>
</dbReference>
<keyword evidence="5" id="KW-0813">Transport</keyword>
<evidence type="ECO:0000256" key="11">
    <source>
        <dbReference type="ARBA" id="ARBA00026081"/>
    </source>
</evidence>
<dbReference type="Pfam" id="PF03739">
    <property type="entry name" value="LptF_LptG"/>
    <property type="match status" value="1"/>
</dbReference>
<evidence type="ECO:0000256" key="10">
    <source>
        <dbReference type="ARBA" id="ARBA00023136"/>
    </source>
</evidence>
<protein>
    <recommendedName>
        <fullName evidence="4">Lipopolysaccharide export system permease protein LptF</fullName>
    </recommendedName>
</protein>
<gene>
    <name evidence="13" type="ORF">SAMN05216516_104138</name>
</gene>
<feature type="transmembrane region" description="Helical" evidence="12">
    <location>
        <begin position="305"/>
        <end position="323"/>
    </location>
</feature>
<comment type="subunit">
    <text evidence="11">Component of the lipopolysaccharide transport and assembly complex. The LptBFG transporter is composed of two ATP-binding proteins (LptB) and two transmembrane proteins (LptF and LptG).</text>
</comment>
<dbReference type="AlphaFoldDB" id="A0A1I4XGP3"/>
<dbReference type="GO" id="GO:0015920">
    <property type="term" value="P:lipopolysaccharide transport"/>
    <property type="evidence" value="ECO:0007669"/>
    <property type="project" value="TreeGrafter"/>
</dbReference>
<evidence type="ECO:0000313" key="13">
    <source>
        <dbReference type="EMBL" id="SFN25081.1"/>
    </source>
</evidence>
<evidence type="ECO:0000256" key="6">
    <source>
        <dbReference type="ARBA" id="ARBA00022475"/>
    </source>
</evidence>
<evidence type="ECO:0000256" key="8">
    <source>
        <dbReference type="ARBA" id="ARBA00022692"/>
    </source>
</evidence>
<name>A0A1I4XGP3_9GAMM</name>
<dbReference type="PANTHER" id="PTHR33529">
    <property type="entry name" value="SLR0882 PROTEIN-RELATED"/>
    <property type="match status" value="1"/>
</dbReference>
<feature type="transmembrane region" description="Helical" evidence="12">
    <location>
        <begin position="136"/>
        <end position="158"/>
    </location>
</feature>